<keyword evidence="6 13" id="KW-0547">Nucleotide-binding</keyword>
<dbReference type="InterPro" id="IPR006195">
    <property type="entry name" value="aa-tRNA-synth_II"/>
</dbReference>
<dbReference type="PROSITE" id="PS51880">
    <property type="entry name" value="TGS"/>
    <property type="match status" value="1"/>
</dbReference>
<dbReference type="FunFam" id="3.40.50.800:FF:000001">
    <property type="entry name" value="Threonine--tRNA ligase"/>
    <property type="match status" value="1"/>
</dbReference>
<sequence length="655" mass="75155">MNVVLPDGKQLELPQGATAKDAAQAIGPGLAKAAIGAIVDGDLYDLLKPLPEGASGAKIKILTEKDPEYQPLFRHTLAHVMAQAVRELYAERGFKPEDVKLAIGPVIENGFYYDIDAPTPLREEDLPLIEERMRRIVADDLPLQRFVLPREEALRRFEGVDPYKSELIRDLPEGEEISFYQQGDERYGFTDLCRGPHVPSTGRIPPHFKLTSLAGAYWRGDSSRPMLQRIYGIAFRTKEELEHYLWQQEEAKKRDHRKLGAELDLFTISEEVGKGLPLWLPRGAFIRRQLEQYMYEKELEHGYDHVITPHIANSKLYYTSGHLPYYKDDMYAPIEIEGEEYYLKPMNCPHHHMIYKARLKSYRDLPLRLAEFGTVYRFELSGTLSGLARVRGFTQNDAHIYCSKGQVKDEFIRVIQLFDEVYKDFGISDYWFRLSLPDFENNPEKFGEPGPHWDEAIAAIRSALEETGAQYVEGIGEATFYGPKLDVQLRTVLGKEESIATNQLDFISGTRFGLEFTNEKGERETPVIIHRAIMGSFDRFFAFYLEHTAGNFPLWLSPVQAVIVPIADRHLGYAQQIAAQMRQNKLRVEIDDRSERMNAKIRDAELQKIPLILVVGDKETESGTVNLRERHAKEQRTLAVGELIEQMHKRVQERK</sequence>
<dbReference type="GO" id="GO:0004829">
    <property type="term" value="F:threonine-tRNA ligase activity"/>
    <property type="evidence" value="ECO:0007669"/>
    <property type="project" value="UniProtKB-UniRule"/>
</dbReference>
<dbReference type="Gene3D" id="3.30.54.20">
    <property type="match status" value="1"/>
</dbReference>
<keyword evidence="11 13" id="KW-0030">Aminoacyl-tRNA synthetase</keyword>
<keyword evidence="5 13" id="KW-0479">Metal-binding</keyword>
<comment type="catalytic activity">
    <reaction evidence="12 13">
        <text>tRNA(Thr) + L-threonine + ATP = L-threonyl-tRNA(Thr) + AMP + diphosphate + H(+)</text>
        <dbReference type="Rhea" id="RHEA:24624"/>
        <dbReference type="Rhea" id="RHEA-COMP:9670"/>
        <dbReference type="Rhea" id="RHEA-COMP:9704"/>
        <dbReference type="ChEBI" id="CHEBI:15378"/>
        <dbReference type="ChEBI" id="CHEBI:30616"/>
        <dbReference type="ChEBI" id="CHEBI:33019"/>
        <dbReference type="ChEBI" id="CHEBI:57926"/>
        <dbReference type="ChEBI" id="CHEBI:78442"/>
        <dbReference type="ChEBI" id="CHEBI:78534"/>
        <dbReference type="ChEBI" id="CHEBI:456215"/>
        <dbReference type="EC" id="6.1.1.3"/>
    </reaction>
</comment>
<dbReference type="InterPro" id="IPR004154">
    <property type="entry name" value="Anticodon-bd"/>
</dbReference>
<dbReference type="GO" id="GO:0000049">
    <property type="term" value="F:tRNA binding"/>
    <property type="evidence" value="ECO:0007669"/>
    <property type="project" value="UniProtKB-KW"/>
</dbReference>
<dbReference type="Gene3D" id="3.40.50.800">
    <property type="entry name" value="Anticodon-binding domain"/>
    <property type="match status" value="1"/>
</dbReference>
<proteinExistence type="inferred from homology"/>
<feature type="domain" description="TGS" evidence="15">
    <location>
        <begin position="1"/>
        <end position="60"/>
    </location>
</feature>
<keyword evidence="3 13" id="KW-0820">tRNA-binding</keyword>
<comment type="subcellular location">
    <subcellularLocation>
        <location evidence="13">Cytoplasm</location>
    </subcellularLocation>
</comment>
<evidence type="ECO:0000256" key="11">
    <source>
        <dbReference type="ARBA" id="ARBA00023146"/>
    </source>
</evidence>
<evidence type="ECO:0000259" key="15">
    <source>
        <dbReference type="PROSITE" id="PS51880"/>
    </source>
</evidence>
<dbReference type="HAMAP" id="MF_00184">
    <property type="entry name" value="Thr_tRNA_synth"/>
    <property type="match status" value="1"/>
</dbReference>
<dbReference type="InterPro" id="IPR045864">
    <property type="entry name" value="aa-tRNA-synth_II/BPL/LPL"/>
</dbReference>
<dbReference type="GO" id="GO:0046872">
    <property type="term" value="F:metal ion binding"/>
    <property type="evidence" value="ECO:0007669"/>
    <property type="project" value="UniProtKB-KW"/>
</dbReference>
<dbReference type="RefSeq" id="WP_119316811.1">
    <property type="nucleotide sequence ID" value="NZ_QXDL01000364.1"/>
</dbReference>
<keyword evidence="7 13" id="KW-0862">Zinc</keyword>
<dbReference type="FunFam" id="3.30.930.10:FF:000002">
    <property type="entry name" value="Threonine--tRNA ligase"/>
    <property type="match status" value="1"/>
</dbReference>
<evidence type="ECO:0000256" key="10">
    <source>
        <dbReference type="ARBA" id="ARBA00022917"/>
    </source>
</evidence>
<dbReference type="InterPro" id="IPR002314">
    <property type="entry name" value="aa-tRNA-synt_IIb"/>
</dbReference>
<accession>A0A399DT70</accession>
<evidence type="ECO:0000256" key="1">
    <source>
        <dbReference type="ARBA" id="ARBA00008226"/>
    </source>
</evidence>
<feature type="domain" description="Aminoacyl-transfer RNA synthetases class-II family profile" evidence="14">
    <location>
        <begin position="286"/>
        <end position="553"/>
    </location>
</feature>
<evidence type="ECO:0000256" key="9">
    <source>
        <dbReference type="ARBA" id="ARBA00022884"/>
    </source>
</evidence>
<dbReference type="GO" id="GO:0005524">
    <property type="term" value="F:ATP binding"/>
    <property type="evidence" value="ECO:0007669"/>
    <property type="project" value="UniProtKB-UniRule"/>
</dbReference>
<comment type="caution">
    <text evidence="16">The sequence shown here is derived from an EMBL/GenBank/DDBJ whole genome shotgun (WGS) entry which is preliminary data.</text>
</comment>
<comment type="cofactor">
    <cofactor evidence="13">
        <name>Zn(2+)</name>
        <dbReference type="ChEBI" id="CHEBI:29105"/>
    </cofactor>
    <text evidence="13">Binds 1 zinc ion per subunit.</text>
</comment>
<evidence type="ECO:0000256" key="3">
    <source>
        <dbReference type="ARBA" id="ARBA00022555"/>
    </source>
</evidence>
<evidence type="ECO:0000256" key="2">
    <source>
        <dbReference type="ARBA" id="ARBA00022490"/>
    </source>
</evidence>
<dbReference type="InterPro" id="IPR033728">
    <property type="entry name" value="ThrRS_core"/>
</dbReference>
<comment type="caution">
    <text evidence="13">Lacks conserved residue(s) required for the propagation of feature annotation.</text>
</comment>
<dbReference type="AlphaFoldDB" id="A0A399DT70"/>
<organism evidence="16 17">
    <name type="scientific">Calidithermus terrae</name>
    <dbReference type="NCBI Taxonomy" id="1408545"/>
    <lineage>
        <taxon>Bacteria</taxon>
        <taxon>Thermotogati</taxon>
        <taxon>Deinococcota</taxon>
        <taxon>Deinococci</taxon>
        <taxon>Thermales</taxon>
        <taxon>Thermaceae</taxon>
        <taxon>Calidithermus</taxon>
    </lineage>
</organism>
<dbReference type="InterPro" id="IPR012676">
    <property type="entry name" value="TGS-like"/>
</dbReference>
<comment type="similarity">
    <text evidence="1 13">Belongs to the class-II aminoacyl-tRNA synthetase family.</text>
</comment>
<keyword evidence="9 13" id="KW-0694">RNA-binding</keyword>
<dbReference type="InterPro" id="IPR004095">
    <property type="entry name" value="TGS"/>
</dbReference>
<dbReference type="InterPro" id="IPR036621">
    <property type="entry name" value="Anticodon-bd_dom_sf"/>
</dbReference>
<dbReference type="NCBIfam" id="TIGR00418">
    <property type="entry name" value="thrS"/>
    <property type="match status" value="1"/>
</dbReference>
<reference evidence="16 17" key="1">
    <citation type="submission" date="2018-08" db="EMBL/GenBank/DDBJ databases">
        <title>Meiothermus terrae DSM 26712 genome sequencing project.</title>
        <authorList>
            <person name="Da Costa M.S."/>
            <person name="Albuquerque L."/>
            <person name="Raposo P."/>
            <person name="Froufe H.J.C."/>
            <person name="Barroso C.S."/>
            <person name="Egas C."/>
        </authorList>
    </citation>
    <scope>NUCLEOTIDE SEQUENCE [LARGE SCALE GENOMIC DNA]</scope>
    <source>
        <strain evidence="16 17">DSM 26712</strain>
    </source>
</reference>
<evidence type="ECO:0000256" key="6">
    <source>
        <dbReference type="ARBA" id="ARBA00022741"/>
    </source>
</evidence>
<evidence type="ECO:0000313" key="16">
    <source>
        <dbReference type="EMBL" id="RIH75256.1"/>
    </source>
</evidence>
<dbReference type="EC" id="6.1.1.3" evidence="13"/>
<dbReference type="PRINTS" id="PR01047">
    <property type="entry name" value="TRNASYNTHTHR"/>
</dbReference>
<evidence type="ECO:0000256" key="8">
    <source>
        <dbReference type="ARBA" id="ARBA00022840"/>
    </source>
</evidence>
<dbReference type="SUPFAM" id="SSF81271">
    <property type="entry name" value="TGS-like"/>
    <property type="match status" value="1"/>
</dbReference>
<dbReference type="InterPro" id="IPR012947">
    <property type="entry name" value="tRNA_SAD"/>
</dbReference>
<dbReference type="InterPro" id="IPR002320">
    <property type="entry name" value="Thr-tRNA-ligase_IIa"/>
</dbReference>
<feature type="binding site" evidence="13">
    <location>
        <position position="348"/>
    </location>
    <ligand>
        <name>Zn(2+)</name>
        <dbReference type="ChEBI" id="CHEBI:29105"/>
        <note>catalytic</note>
    </ligand>
</feature>
<keyword evidence="10 13" id="KW-0648">Protein biosynthesis</keyword>
<dbReference type="PROSITE" id="PS50862">
    <property type="entry name" value="AA_TRNA_LIGASE_II"/>
    <property type="match status" value="1"/>
</dbReference>
<dbReference type="Gene3D" id="3.10.20.30">
    <property type="match status" value="1"/>
</dbReference>
<gene>
    <name evidence="13 16" type="primary">thrS</name>
    <name evidence="16" type="ORF">Mterra_03998</name>
</gene>
<keyword evidence="17" id="KW-1185">Reference proteome</keyword>
<evidence type="ECO:0000256" key="5">
    <source>
        <dbReference type="ARBA" id="ARBA00022723"/>
    </source>
</evidence>
<dbReference type="Gene3D" id="3.30.930.10">
    <property type="entry name" value="Bira Bifunctional Protein, Domain 2"/>
    <property type="match status" value="1"/>
</dbReference>
<dbReference type="CDD" id="cd01667">
    <property type="entry name" value="TGS_ThrRS"/>
    <property type="match status" value="1"/>
</dbReference>
<evidence type="ECO:0000256" key="4">
    <source>
        <dbReference type="ARBA" id="ARBA00022598"/>
    </source>
</evidence>
<dbReference type="SMART" id="SM00863">
    <property type="entry name" value="tRNA_SAD"/>
    <property type="match status" value="1"/>
</dbReference>
<dbReference type="InterPro" id="IPR047246">
    <property type="entry name" value="ThrRS_anticodon"/>
</dbReference>
<dbReference type="EMBL" id="QXDL01000364">
    <property type="protein sequence ID" value="RIH75256.1"/>
    <property type="molecule type" value="Genomic_DNA"/>
</dbReference>
<dbReference type="Gene3D" id="3.30.980.10">
    <property type="entry name" value="Threonyl-trna Synthetase, Chain A, domain 2"/>
    <property type="match status" value="1"/>
</dbReference>
<keyword evidence="8 13" id="KW-0067">ATP-binding</keyword>
<dbReference type="CDD" id="cd00860">
    <property type="entry name" value="ThrRS_anticodon"/>
    <property type="match status" value="1"/>
</dbReference>
<dbReference type="Pfam" id="PF03129">
    <property type="entry name" value="HGTP_anticodon"/>
    <property type="match status" value="1"/>
</dbReference>
<dbReference type="Pfam" id="PF07973">
    <property type="entry name" value="tRNA_SAD"/>
    <property type="match status" value="1"/>
</dbReference>
<dbReference type="SUPFAM" id="SSF55186">
    <property type="entry name" value="ThrRS/AlaRS common domain"/>
    <property type="match status" value="1"/>
</dbReference>
<evidence type="ECO:0000256" key="12">
    <source>
        <dbReference type="ARBA" id="ARBA00049515"/>
    </source>
</evidence>
<dbReference type="InterPro" id="IPR012675">
    <property type="entry name" value="Beta-grasp_dom_sf"/>
</dbReference>
<dbReference type="GO" id="GO:0006435">
    <property type="term" value="P:threonyl-tRNA aminoacylation"/>
    <property type="evidence" value="ECO:0007669"/>
    <property type="project" value="UniProtKB-UniRule"/>
</dbReference>
<dbReference type="FunFam" id="3.30.980.10:FF:000005">
    <property type="entry name" value="Threonyl-tRNA synthetase, mitochondrial"/>
    <property type="match status" value="1"/>
</dbReference>
<keyword evidence="4 13" id="KW-0436">Ligase</keyword>
<protein>
    <recommendedName>
        <fullName evidence="13">Threonine--tRNA ligase</fullName>
        <ecNumber evidence="13">6.1.1.3</ecNumber>
    </recommendedName>
    <alternativeName>
        <fullName evidence="13">Threonyl-tRNA synthetase</fullName>
        <shortName evidence="13">ThrRS</shortName>
    </alternativeName>
</protein>
<dbReference type="Pfam" id="PF00587">
    <property type="entry name" value="tRNA-synt_2b"/>
    <property type="match status" value="1"/>
</dbReference>
<evidence type="ECO:0000313" key="17">
    <source>
        <dbReference type="Proteomes" id="UP000265715"/>
    </source>
</evidence>
<dbReference type="CDD" id="cd00771">
    <property type="entry name" value="ThrRS_core"/>
    <property type="match status" value="1"/>
</dbReference>
<dbReference type="PANTHER" id="PTHR11451:SF44">
    <property type="entry name" value="THREONINE--TRNA LIGASE, CHLOROPLASTIC_MITOCHONDRIAL 2"/>
    <property type="match status" value="1"/>
</dbReference>
<feature type="binding site" evidence="13">
    <location>
        <position position="530"/>
    </location>
    <ligand>
        <name>Zn(2+)</name>
        <dbReference type="ChEBI" id="CHEBI:29105"/>
        <note>catalytic</note>
    </ligand>
</feature>
<dbReference type="Proteomes" id="UP000265715">
    <property type="component" value="Unassembled WGS sequence"/>
</dbReference>
<dbReference type="PANTHER" id="PTHR11451">
    <property type="entry name" value="THREONINE-TRNA LIGASE"/>
    <property type="match status" value="1"/>
</dbReference>
<dbReference type="SUPFAM" id="SSF55681">
    <property type="entry name" value="Class II aaRS and biotin synthetases"/>
    <property type="match status" value="1"/>
</dbReference>
<dbReference type="SUPFAM" id="SSF52954">
    <property type="entry name" value="Class II aaRS ABD-related"/>
    <property type="match status" value="1"/>
</dbReference>
<comment type="subunit">
    <text evidence="13">Homodimer.</text>
</comment>
<feature type="binding site" evidence="13">
    <location>
        <position position="399"/>
    </location>
    <ligand>
        <name>Zn(2+)</name>
        <dbReference type="ChEBI" id="CHEBI:29105"/>
        <note>catalytic</note>
    </ligand>
</feature>
<dbReference type="GO" id="GO:0005737">
    <property type="term" value="C:cytoplasm"/>
    <property type="evidence" value="ECO:0007669"/>
    <property type="project" value="UniProtKB-SubCell"/>
</dbReference>
<keyword evidence="2 13" id="KW-0963">Cytoplasm</keyword>
<evidence type="ECO:0000256" key="7">
    <source>
        <dbReference type="ARBA" id="ARBA00022833"/>
    </source>
</evidence>
<evidence type="ECO:0000259" key="14">
    <source>
        <dbReference type="PROSITE" id="PS50862"/>
    </source>
</evidence>
<name>A0A399DT70_9DEIN</name>
<dbReference type="InterPro" id="IPR018163">
    <property type="entry name" value="Thr/Ala-tRNA-synth_IIc_edit"/>
</dbReference>
<evidence type="ECO:0000256" key="13">
    <source>
        <dbReference type="HAMAP-Rule" id="MF_00184"/>
    </source>
</evidence>
<dbReference type="Pfam" id="PF02824">
    <property type="entry name" value="TGS"/>
    <property type="match status" value="1"/>
</dbReference>
<dbReference type="OrthoDB" id="9802304at2"/>